<dbReference type="RefSeq" id="WP_188935682.1">
    <property type="nucleotide sequence ID" value="NZ_BMIA01000003.1"/>
</dbReference>
<sequence length="61" mass="6918">MDNLGTRGLTFMHIRNSKQTVLGHTDAREVSDLHTPNMPISRVTEYSGYRQGVNNRNSTEL</sequence>
<keyword evidence="2" id="KW-1185">Reference proteome</keyword>
<evidence type="ECO:0000313" key="1">
    <source>
        <dbReference type="EMBL" id="GGH43895.1"/>
    </source>
</evidence>
<protein>
    <submittedName>
        <fullName evidence="1">Uncharacterized protein</fullName>
    </submittedName>
</protein>
<reference evidence="2" key="1">
    <citation type="journal article" date="2019" name="Int. J. Syst. Evol. Microbiol.">
        <title>The Global Catalogue of Microorganisms (GCM) 10K type strain sequencing project: providing services to taxonomists for standard genome sequencing and annotation.</title>
        <authorList>
            <consortium name="The Broad Institute Genomics Platform"/>
            <consortium name="The Broad Institute Genome Sequencing Center for Infectious Disease"/>
            <person name="Wu L."/>
            <person name="Ma J."/>
        </authorList>
    </citation>
    <scope>NUCLEOTIDE SEQUENCE [LARGE SCALE GENOMIC DNA]</scope>
    <source>
        <strain evidence="2">CGMCC 1.15288</strain>
    </source>
</reference>
<proteinExistence type="predicted"/>
<organism evidence="1 2">
    <name type="scientific">Dyadobacter endophyticus</name>
    <dbReference type="NCBI Taxonomy" id="1749036"/>
    <lineage>
        <taxon>Bacteria</taxon>
        <taxon>Pseudomonadati</taxon>
        <taxon>Bacteroidota</taxon>
        <taxon>Cytophagia</taxon>
        <taxon>Cytophagales</taxon>
        <taxon>Spirosomataceae</taxon>
        <taxon>Dyadobacter</taxon>
    </lineage>
</organism>
<dbReference type="EMBL" id="BMIA01000003">
    <property type="protein sequence ID" value="GGH43895.1"/>
    <property type="molecule type" value="Genomic_DNA"/>
</dbReference>
<dbReference type="Proteomes" id="UP000600214">
    <property type="component" value="Unassembled WGS sequence"/>
</dbReference>
<evidence type="ECO:0000313" key="2">
    <source>
        <dbReference type="Proteomes" id="UP000600214"/>
    </source>
</evidence>
<comment type="caution">
    <text evidence="1">The sequence shown here is derived from an EMBL/GenBank/DDBJ whole genome shotgun (WGS) entry which is preliminary data.</text>
</comment>
<name>A0ABQ1Z0N2_9BACT</name>
<gene>
    <name evidence="1" type="ORF">GCM10007423_41610</name>
</gene>
<accession>A0ABQ1Z0N2</accession>